<name>A0ABV1K9V3_9PSEU</name>
<protein>
    <submittedName>
        <fullName evidence="1">Uncharacterized protein</fullName>
    </submittedName>
</protein>
<proteinExistence type="predicted"/>
<keyword evidence="2" id="KW-1185">Reference proteome</keyword>
<dbReference type="RefSeq" id="WP_349297238.1">
    <property type="nucleotide sequence ID" value="NZ_JBEDNQ010000002.1"/>
</dbReference>
<accession>A0ABV1K9V3</accession>
<dbReference type="EMBL" id="JBEDNQ010000002">
    <property type="protein sequence ID" value="MEQ3550158.1"/>
    <property type="molecule type" value="Genomic_DNA"/>
</dbReference>
<evidence type="ECO:0000313" key="1">
    <source>
        <dbReference type="EMBL" id="MEQ3550158.1"/>
    </source>
</evidence>
<gene>
    <name evidence="1" type="ORF">WIS52_06705</name>
</gene>
<sequence>MTSPVLLASSALKKASELLAALTVEQLVDLVEGRGRLVFQSGDKVVASGRTRQTGARSKPTPELDLPVELAAIEALDTADQVYDHLVGRKFTVPVLRRIATAIGPRVSSSGRTKEQILRNIAEGTAGHRHRVAAMAGDSWA</sequence>
<reference evidence="1 2" key="1">
    <citation type="submission" date="2024-03" db="EMBL/GenBank/DDBJ databases">
        <title>Draft genome sequence of Pseudonocardia nematodicida JCM 31783.</title>
        <authorList>
            <person name="Butdee W."/>
            <person name="Duangmal K."/>
        </authorList>
    </citation>
    <scope>NUCLEOTIDE SEQUENCE [LARGE SCALE GENOMIC DNA]</scope>
    <source>
        <strain evidence="1 2">JCM 31783</strain>
    </source>
</reference>
<evidence type="ECO:0000313" key="2">
    <source>
        <dbReference type="Proteomes" id="UP001494902"/>
    </source>
</evidence>
<comment type="caution">
    <text evidence="1">The sequence shown here is derived from an EMBL/GenBank/DDBJ whole genome shotgun (WGS) entry which is preliminary data.</text>
</comment>
<organism evidence="1 2">
    <name type="scientific">Pseudonocardia nematodicida</name>
    <dbReference type="NCBI Taxonomy" id="1206997"/>
    <lineage>
        <taxon>Bacteria</taxon>
        <taxon>Bacillati</taxon>
        <taxon>Actinomycetota</taxon>
        <taxon>Actinomycetes</taxon>
        <taxon>Pseudonocardiales</taxon>
        <taxon>Pseudonocardiaceae</taxon>
        <taxon>Pseudonocardia</taxon>
    </lineage>
</organism>
<dbReference type="Proteomes" id="UP001494902">
    <property type="component" value="Unassembled WGS sequence"/>
</dbReference>